<proteinExistence type="predicted"/>
<sequence>MVRLGLPTPIREGGNGAAITTSIGVAAAMPNDYKPTSLVMYHDWWKSSDSRLNSFQACNLPDGPLFESVAVTSCANSPAAKKDFGISEVEVPEANTQFCCSSSASAQAHLLPCAHAPL</sequence>
<reference evidence="1 2" key="1">
    <citation type="submission" date="2021-07" db="EMBL/GenBank/DDBJ databases">
        <title>The Aristolochia fimbriata genome: insights into angiosperm evolution, floral development and chemical biosynthesis.</title>
        <authorList>
            <person name="Jiao Y."/>
        </authorList>
    </citation>
    <scope>NUCLEOTIDE SEQUENCE [LARGE SCALE GENOMIC DNA]</scope>
    <source>
        <strain evidence="1">IBCAS-2021</strain>
        <tissue evidence="1">Leaf</tissue>
    </source>
</reference>
<accession>A0AAV7DPS6</accession>
<comment type="caution">
    <text evidence="1">The sequence shown here is derived from an EMBL/GenBank/DDBJ whole genome shotgun (WGS) entry which is preliminary data.</text>
</comment>
<dbReference type="EMBL" id="JAINDJ010000056">
    <property type="protein sequence ID" value="KAG9438559.1"/>
    <property type="molecule type" value="Genomic_DNA"/>
</dbReference>
<keyword evidence="2" id="KW-1185">Reference proteome</keyword>
<evidence type="ECO:0000313" key="1">
    <source>
        <dbReference type="EMBL" id="KAG9438559.1"/>
    </source>
</evidence>
<name>A0AAV7DPS6_ARIFI</name>
<gene>
    <name evidence="1" type="ORF">H6P81_021481</name>
</gene>
<dbReference type="AlphaFoldDB" id="A0AAV7DPS6"/>
<organism evidence="1 2">
    <name type="scientific">Aristolochia fimbriata</name>
    <name type="common">White veined hardy Dutchman's pipe vine</name>
    <dbReference type="NCBI Taxonomy" id="158543"/>
    <lineage>
        <taxon>Eukaryota</taxon>
        <taxon>Viridiplantae</taxon>
        <taxon>Streptophyta</taxon>
        <taxon>Embryophyta</taxon>
        <taxon>Tracheophyta</taxon>
        <taxon>Spermatophyta</taxon>
        <taxon>Magnoliopsida</taxon>
        <taxon>Magnoliidae</taxon>
        <taxon>Piperales</taxon>
        <taxon>Aristolochiaceae</taxon>
        <taxon>Aristolochia</taxon>
    </lineage>
</organism>
<dbReference type="Proteomes" id="UP000825729">
    <property type="component" value="Unassembled WGS sequence"/>
</dbReference>
<protein>
    <submittedName>
        <fullName evidence="1">Uncharacterized protein</fullName>
    </submittedName>
</protein>
<evidence type="ECO:0000313" key="2">
    <source>
        <dbReference type="Proteomes" id="UP000825729"/>
    </source>
</evidence>